<evidence type="ECO:0000313" key="2">
    <source>
        <dbReference type="Proteomes" id="UP000620124"/>
    </source>
</evidence>
<name>A0A8H7D039_9AGAR</name>
<dbReference type="AlphaFoldDB" id="A0A8H7D039"/>
<dbReference type="EMBL" id="JACAZI010000008">
    <property type="protein sequence ID" value="KAF7354507.1"/>
    <property type="molecule type" value="Genomic_DNA"/>
</dbReference>
<evidence type="ECO:0000313" key="1">
    <source>
        <dbReference type="EMBL" id="KAF7354507.1"/>
    </source>
</evidence>
<keyword evidence="2" id="KW-1185">Reference proteome</keyword>
<organism evidence="1 2">
    <name type="scientific">Mycena venus</name>
    <dbReference type="NCBI Taxonomy" id="2733690"/>
    <lineage>
        <taxon>Eukaryota</taxon>
        <taxon>Fungi</taxon>
        <taxon>Dikarya</taxon>
        <taxon>Basidiomycota</taxon>
        <taxon>Agaricomycotina</taxon>
        <taxon>Agaricomycetes</taxon>
        <taxon>Agaricomycetidae</taxon>
        <taxon>Agaricales</taxon>
        <taxon>Marasmiineae</taxon>
        <taxon>Mycenaceae</taxon>
        <taxon>Mycena</taxon>
    </lineage>
</organism>
<proteinExistence type="predicted"/>
<protein>
    <submittedName>
        <fullName evidence="1">Uncharacterized protein</fullName>
    </submittedName>
</protein>
<comment type="caution">
    <text evidence="1">The sequence shown here is derived from an EMBL/GenBank/DDBJ whole genome shotgun (WGS) entry which is preliminary data.</text>
</comment>
<gene>
    <name evidence="1" type="ORF">MVEN_01140100</name>
</gene>
<sequence length="107" mass="11729">MFPTSVAVVAAVSTGTSWSSSRFVKSEIMFLWGMKPFDFRLRQSIITGCYAYGACNILVYGYTVVNDCFPLIVVGPPRKQHSTLVAGGPRNPSVFLFFLGLCSAHLQ</sequence>
<accession>A0A8H7D039</accession>
<dbReference type="Proteomes" id="UP000620124">
    <property type="component" value="Unassembled WGS sequence"/>
</dbReference>
<reference evidence="1" key="1">
    <citation type="submission" date="2020-05" db="EMBL/GenBank/DDBJ databases">
        <title>Mycena genomes resolve the evolution of fungal bioluminescence.</title>
        <authorList>
            <person name="Tsai I.J."/>
        </authorList>
    </citation>
    <scope>NUCLEOTIDE SEQUENCE</scope>
    <source>
        <strain evidence="1">CCC161011</strain>
    </source>
</reference>